<dbReference type="InterPro" id="IPR017871">
    <property type="entry name" value="ABC_transporter-like_CS"/>
</dbReference>
<keyword evidence="2" id="KW-0813">Transport</keyword>
<proteinExistence type="inferred from homology"/>
<protein>
    <submittedName>
        <fullName evidence="6">Macrolide ABC transporter ATP-binding protein</fullName>
    </submittedName>
</protein>
<dbReference type="GO" id="GO:0016887">
    <property type="term" value="F:ATP hydrolysis activity"/>
    <property type="evidence" value="ECO:0007669"/>
    <property type="project" value="InterPro"/>
</dbReference>
<gene>
    <name evidence="6" type="ORF">COT80_04050</name>
</gene>
<evidence type="ECO:0000256" key="4">
    <source>
        <dbReference type="ARBA" id="ARBA00022840"/>
    </source>
</evidence>
<dbReference type="Pfam" id="PF00005">
    <property type="entry name" value="ABC_tran"/>
    <property type="match status" value="1"/>
</dbReference>
<dbReference type="EMBL" id="PEZY01000012">
    <property type="protein sequence ID" value="PIS06074.1"/>
    <property type="molecule type" value="Genomic_DNA"/>
</dbReference>
<sequence length="236" mass="26296">MIKIQDLKKDYVNDEMVTSVLHGLNFAIDQGEFLAIMGPSGSGKSTLMHILGFLDTPTSGKYIFKDRDVSNLEEDDLAKIRNEEVSFIFQTFNLLPKTSVYENVKLPLLYSALGDHDKRVKEAIESVGLSHRINNLSNQLSGGERQRVAIARALVTNPSVIFADEPTGNLDTKSGQAVMEILEELNNNGHTIILVTHEQYTAQHAERIIKIIDGKIVSDDKVVERRSSINGDNFIK</sequence>
<comment type="caution">
    <text evidence="6">The sequence shown here is derived from an EMBL/GenBank/DDBJ whole genome shotgun (WGS) entry which is preliminary data.</text>
</comment>
<reference evidence="7" key="1">
    <citation type="submission" date="2017-09" db="EMBL/GenBank/DDBJ databases">
        <title>Depth-based differentiation of microbial function through sediment-hosted aquifers and enrichment of novel symbionts in the deep terrestrial subsurface.</title>
        <authorList>
            <person name="Probst A.J."/>
            <person name="Ladd B."/>
            <person name="Jarett J.K."/>
            <person name="Geller-Mcgrath D.E."/>
            <person name="Sieber C.M.K."/>
            <person name="Emerson J.B."/>
            <person name="Anantharaman K."/>
            <person name="Thomas B.C."/>
            <person name="Malmstrom R."/>
            <person name="Stieglmeier M."/>
            <person name="Klingl A."/>
            <person name="Woyke T."/>
            <person name="Ryan C.M."/>
            <person name="Banfield J.F."/>
        </authorList>
    </citation>
    <scope>NUCLEOTIDE SEQUENCE [LARGE SCALE GENOMIC DNA]</scope>
</reference>
<evidence type="ECO:0000256" key="3">
    <source>
        <dbReference type="ARBA" id="ARBA00022741"/>
    </source>
</evidence>
<comment type="similarity">
    <text evidence="1">Belongs to the ABC transporter superfamily.</text>
</comment>
<dbReference type="PANTHER" id="PTHR42798">
    <property type="entry name" value="LIPOPROTEIN-RELEASING SYSTEM ATP-BINDING PROTEIN LOLD"/>
    <property type="match status" value="1"/>
</dbReference>
<evidence type="ECO:0000313" key="7">
    <source>
        <dbReference type="Proteomes" id="UP000229056"/>
    </source>
</evidence>
<dbReference type="InterPro" id="IPR027417">
    <property type="entry name" value="P-loop_NTPase"/>
</dbReference>
<dbReference type="Proteomes" id="UP000229056">
    <property type="component" value="Unassembled WGS sequence"/>
</dbReference>
<name>A0A2H0W441_9BACT</name>
<dbReference type="FunFam" id="3.40.50.300:FF:000032">
    <property type="entry name" value="Export ABC transporter ATP-binding protein"/>
    <property type="match status" value="1"/>
</dbReference>
<dbReference type="PANTHER" id="PTHR42798:SF6">
    <property type="entry name" value="CELL DIVISION ATP-BINDING PROTEIN FTSE"/>
    <property type="match status" value="1"/>
</dbReference>
<keyword evidence="3" id="KW-0547">Nucleotide-binding</keyword>
<dbReference type="InterPro" id="IPR003593">
    <property type="entry name" value="AAA+_ATPase"/>
</dbReference>
<dbReference type="InterPro" id="IPR017911">
    <property type="entry name" value="MacB-like_ATP-bd"/>
</dbReference>
<dbReference type="SUPFAM" id="SSF52540">
    <property type="entry name" value="P-loop containing nucleoside triphosphate hydrolases"/>
    <property type="match status" value="1"/>
</dbReference>
<organism evidence="6 7">
    <name type="scientific">Candidatus Buchananbacteria bacterium CG10_big_fil_rev_8_21_14_0_10_33_19</name>
    <dbReference type="NCBI Taxonomy" id="1974525"/>
    <lineage>
        <taxon>Bacteria</taxon>
        <taxon>Candidatus Buchananiibacteriota</taxon>
    </lineage>
</organism>
<keyword evidence="4 6" id="KW-0067">ATP-binding</keyword>
<evidence type="ECO:0000259" key="5">
    <source>
        <dbReference type="PROSITE" id="PS50893"/>
    </source>
</evidence>
<dbReference type="SMART" id="SM00382">
    <property type="entry name" value="AAA"/>
    <property type="match status" value="1"/>
</dbReference>
<dbReference type="CDD" id="cd03255">
    <property type="entry name" value="ABC_MJ0796_LolCDE_FtsE"/>
    <property type="match status" value="1"/>
</dbReference>
<accession>A0A2H0W441</accession>
<dbReference type="InterPro" id="IPR003439">
    <property type="entry name" value="ABC_transporter-like_ATP-bd"/>
</dbReference>
<evidence type="ECO:0000313" key="6">
    <source>
        <dbReference type="EMBL" id="PIS06074.1"/>
    </source>
</evidence>
<dbReference type="GO" id="GO:0022857">
    <property type="term" value="F:transmembrane transporter activity"/>
    <property type="evidence" value="ECO:0007669"/>
    <property type="project" value="UniProtKB-ARBA"/>
</dbReference>
<dbReference type="AlphaFoldDB" id="A0A2H0W441"/>
<dbReference type="PROSITE" id="PS00211">
    <property type="entry name" value="ABC_TRANSPORTER_1"/>
    <property type="match status" value="1"/>
</dbReference>
<dbReference type="PROSITE" id="PS50893">
    <property type="entry name" value="ABC_TRANSPORTER_2"/>
    <property type="match status" value="1"/>
</dbReference>
<evidence type="ECO:0000256" key="1">
    <source>
        <dbReference type="ARBA" id="ARBA00005417"/>
    </source>
</evidence>
<feature type="domain" description="ABC transporter" evidence="5">
    <location>
        <begin position="2"/>
        <end position="235"/>
    </location>
</feature>
<dbReference type="GO" id="GO:0098796">
    <property type="term" value="C:membrane protein complex"/>
    <property type="evidence" value="ECO:0007669"/>
    <property type="project" value="UniProtKB-ARBA"/>
</dbReference>
<evidence type="ECO:0000256" key="2">
    <source>
        <dbReference type="ARBA" id="ARBA00022448"/>
    </source>
</evidence>
<dbReference type="GO" id="GO:0005524">
    <property type="term" value="F:ATP binding"/>
    <property type="evidence" value="ECO:0007669"/>
    <property type="project" value="UniProtKB-KW"/>
</dbReference>
<dbReference type="Gene3D" id="3.40.50.300">
    <property type="entry name" value="P-loop containing nucleotide triphosphate hydrolases"/>
    <property type="match status" value="1"/>
</dbReference>